<dbReference type="InterPro" id="IPR027304">
    <property type="entry name" value="Trigger_fact/SurA_dom_sf"/>
</dbReference>
<dbReference type="GO" id="GO:0051082">
    <property type="term" value="F:unfolded protein binding"/>
    <property type="evidence" value="ECO:0007669"/>
    <property type="project" value="UniProtKB-UniRule"/>
</dbReference>
<comment type="catalytic activity">
    <reaction evidence="7">
        <text>[protein]-peptidylproline (omega=180) = [protein]-peptidylproline (omega=0)</text>
        <dbReference type="Rhea" id="RHEA:16237"/>
        <dbReference type="Rhea" id="RHEA-COMP:10747"/>
        <dbReference type="Rhea" id="RHEA-COMP:10748"/>
        <dbReference type="ChEBI" id="CHEBI:83833"/>
        <dbReference type="ChEBI" id="CHEBI:83834"/>
        <dbReference type="EC" id="5.2.1.8"/>
    </reaction>
</comment>
<dbReference type="Proteomes" id="UP001164819">
    <property type="component" value="Chromosome"/>
</dbReference>
<dbReference type="GO" id="GO:0042277">
    <property type="term" value="F:peptide binding"/>
    <property type="evidence" value="ECO:0007669"/>
    <property type="project" value="InterPro"/>
</dbReference>
<evidence type="ECO:0000256" key="1">
    <source>
        <dbReference type="ARBA" id="ARBA00022729"/>
    </source>
</evidence>
<dbReference type="PANTHER" id="PTHR47637:SF1">
    <property type="entry name" value="CHAPERONE SURA"/>
    <property type="match status" value="1"/>
</dbReference>
<keyword evidence="4 7" id="KW-0697">Rotamase</keyword>
<accession>A0A9E9LK30</accession>
<dbReference type="Pfam" id="PF13616">
    <property type="entry name" value="Rotamase_3"/>
    <property type="match status" value="1"/>
</dbReference>
<evidence type="ECO:0000256" key="2">
    <source>
        <dbReference type="ARBA" id="ARBA00022737"/>
    </source>
</evidence>
<reference evidence="9" key="2">
    <citation type="journal article" date="2022" name="Front. Microbiol.">
        <title>New perspectives on an old grouping: The genomic and phenotypic variability of Oxalobacter formigenes and the implications for calcium oxalate stone prevention.</title>
        <authorList>
            <person name="Chmiel J.A."/>
            <person name="Carr C."/>
            <person name="Stuivenberg G.A."/>
            <person name="Venema R."/>
            <person name="Chanyi R.M."/>
            <person name="Al K.F."/>
            <person name="Giguere D."/>
            <person name="Say H."/>
            <person name="Akouris P.P."/>
            <person name="Dominguez Romero S.A."/>
            <person name="Kwong A."/>
            <person name="Tai V."/>
            <person name="Koval S.F."/>
            <person name="Razvi H."/>
            <person name="Bjazevic J."/>
            <person name="Burton J.P."/>
        </authorList>
    </citation>
    <scope>NUCLEOTIDE SEQUENCE</scope>
    <source>
        <strain evidence="9">OxK</strain>
    </source>
</reference>
<dbReference type="AlphaFoldDB" id="A0A9E9LK30"/>
<dbReference type="InterPro" id="IPR023058">
    <property type="entry name" value="PPIase_PpiC_CS"/>
</dbReference>
<comment type="domain">
    <text evidence="7">The PPIase activity resides only in the second parvulin domain. The N-terminal region and the C-terminal tail are necessary and sufficient for the chaperone activity of SurA. The PPIase activity is dispensable for SurA to function as a chaperone. The N-terminal region and the C-terminal tail are also required for porin recognition.</text>
</comment>
<evidence type="ECO:0000256" key="5">
    <source>
        <dbReference type="ARBA" id="ARBA00023186"/>
    </source>
</evidence>
<dbReference type="EC" id="5.2.1.8" evidence="7"/>
<keyword evidence="3 7" id="KW-0574">Periplasm</keyword>
<dbReference type="GO" id="GO:0050821">
    <property type="term" value="P:protein stabilization"/>
    <property type="evidence" value="ECO:0007669"/>
    <property type="project" value="InterPro"/>
</dbReference>
<feature type="domain" description="PpiC" evidence="8">
    <location>
        <begin position="195"/>
        <end position="296"/>
    </location>
</feature>
<dbReference type="SUPFAM" id="SSF109998">
    <property type="entry name" value="Triger factor/SurA peptide-binding domain-like"/>
    <property type="match status" value="1"/>
</dbReference>
<sequence>MFFSKNHLKKQPLLNWLIPLLLGIVTSTGVFAQSDKTLQTPVQTVRPVVVDAIAAVVNNDVITIGELNERIQQIESRLKNQNITLPPREVLQKQVLEHMIVESAQIQLAKEMGLRIDDTQLDRTIARIAESKHVTLQQFQQQMEQNGIPFEKYRENVRNDITMQRLRDREVVNKIQINDAEVDHLLGADSQMQMPEQIRLGHILVRIPENASPEQIAEKRERAEKVLKILQSGGDFQQNAASYSDADEGLSGGDIGWRSTDRLPKTFVDALSGLKPGDITGIIKSPNGFHILKILDKRSMSAGTDQKPSVADSHVVQQIHARHILIKVNQLVSADEARRKLIDLRQRIQNNSATFEELAKTYSNDTSASRGGDLGWIYPGDTVPEFEKALVSLQPGEISDPVETQFGFHLIQVLEKKTDDMSLERKRIAAKQALRERKIAEATEEWLRQLRDRAYVEYRLNDNKQEM</sequence>
<evidence type="ECO:0000256" key="3">
    <source>
        <dbReference type="ARBA" id="ARBA00022764"/>
    </source>
</evidence>
<proteinExistence type="inferred from homology"/>
<evidence type="ECO:0000259" key="8">
    <source>
        <dbReference type="PROSITE" id="PS50198"/>
    </source>
</evidence>
<dbReference type="HAMAP" id="MF_01183">
    <property type="entry name" value="Chaperone_SurA"/>
    <property type="match status" value="1"/>
</dbReference>
<dbReference type="EMBL" id="CP098251">
    <property type="protein sequence ID" value="WAV91697.1"/>
    <property type="molecule type" value="Genomic_DNA"/>
</dbReference>
<dbReference type="PANTHER" id="PTHR47637">
    <property type="entry name" value="CHAPERONE SURA"/>
    <property type="match status" value="1"/>
</dbReference>
<dbReference type="GO" id="GO:0043165">
    <property type="term" value="P:Gram-negative-bacterium-type cell outer membrane assembly"/>
    <property type="evidence" value="ECO:0007669"/>
    <property type="project" value="InterPro"/>
</dbReference>
<dbReference type="Pfam" id="PF00639">
    <property type="entry name" value="Rotamase"/>
    <property type="match status" value="1"/>
</dbReference>
<evidence type="ECO:0000313" key="9">
    <source>
        <dbReference type="EMBL" id="WAV91697.1"/>
    </source>
</evidence>
<dbReference type="GO" id="GO:0006457">
    <property type="term" value="P:protein folding"/>
    <property type="evidence" value="ECO:0007669"/>
    <property type="project" value="UniProtKB-UniRule"/>
</dbReference>
<dbReference type="GO" id="GO:0003755">
    <property type="term" value="F:peptidyl-prolyl cis-trans isomerase activity"/>
    <property type="evidence" value="ECO:0007669"/>
    <property type="project" value="UniProtKB-UniRule"/>
</dbReference>
<dbReference type="Pfam" id="PF09312">
    <property type="entry name" value="SurA_N"/>
    <property type="match status" value="1"/>
</dbReference>
<dbReference type="Gene3D" id="3.10.50.40">
    <property type="match status" value="2"/>
</dbReference>
<comment type="function">
    <text evidence="7">Chaperone involved in the correct folding and assembly of outer membrane proteins. Recognizes specific patterns of aromatic residues and the orientation of their side chains, which are found more frequently in integral outer membrane proteins. May act in both early periplasmic and late outer membrane-associated steps of protein maturation.</text>
</comment>
<dbReference type="Proteomes" id="UP001164794">
    <property type="component" value="Chromosome"/>
</dbReference>
<reference evidence="10" key="1">
    <citation type="journal article" date="2022" name="Front. Microbiol.">
        <title>New perspectives on an old grouping: The genomic and phenotypic variability of Oxalobacter formigenes and the implications for calcium oxalate stone prevention.</title>
        <authorList>
            <person name="Chmiel J.A."/>
            <person name="Carr C."/>
            <person name="Stuivenberg G.A."/>
            <person name="Venema R."/>
            <person name="Chanyi R.M."/>
            <person name="Al K.F."/>
            <person name="Giguere D."/>
            <person name="Say H."/>
            <person name="Akouris P.P."/>
            <person name="Dominguez Romero S.A."/>
            <person name="Kwong A."/>
            <person name="Tai V."/>
            <person name="Koval S.F."/>
            <person name="Razvi H."/>
            <person name="Bjazevic J."/>
            <person name="Burton J.P."/>
        </authorList>
    </citation>
    <scope>NUCLEOTIDE SEQUENCE</scope>
    <source>
        <strain evidence="10">HOxNP-1</strain>
    </source>
</reference>
<organism evidence="9">
    <name type="scientific">Oxalobacter aliiformigenes</name>
    <dbReference type="NCBI Taxonomy" id="2946593"/>
    <lineage>
        <taxon>Bacteria</taxon>
        <taxon>Pseudomonadati</taxon>
        <taxon>Pseudomonadota</taxon>
        <taxon>Betaproteobacteria</taxon>
        <taxon>Burkholderiales</taxon>
        <taxon>Oxalobacteraceae</taxon>
        <taxon>Oxalobacter</taxon>
    </lineage>
</organism>
<dbReference type="InterPro" id="IPR050280">
    <property type="entry name" value="OMP_Chaperone_SurA"/>
</dbReference>
<dbReference type="RefSeq" id="WP_269264956.1">
    <property type="nucleotide sequence ID" value="NZ_CP098248.1"/>
</dbReference>
<dbReference type="EMBL" id="CP098248">
    <property type="protein sequence ID" value="WAV97484.1"/>
    <property type="molecule type" value="Genomic_DNA"/>
</dbReference>
<evidence type="ECO:0000256" key="7">
    <source>
        <dbReference type="HAMAP-Rule" id="MF_01183"/>
    </source>
</evidence>
<dbReference type="InterPro" id="IPR023034">
    <property type="entry name" value="PPIase_SurA"/>
</dbReference>
<dbReference type="Gene3D" id="1.10.4030.10">
    <property type="entry name" value="Porin chaperone SurA, peptide-binding domain"/>
    <property type="match status" value="1"/>
</dbReference>
<dbReference type="PROSITE" id="PS50198">
    <property type="entry name" value="PPIC_PPIASE_2"/>
    <property type="match status" value="2"/>
</dbReference>
<gene>
    <name evidence="7" type="primary">surA</name>
    <name evidence="10" type="ORF">NB645_01665</name>
    <name evidence="9" type="ORF">NB646_02780</name>
</gene>
<keyword evidence="6 7" id="KW-0413">Isomerase</keyword>
<dbReference type="SUPFAM" id="SSF54534">
    <property type="entry name" value="FKBP-like"/>
    <property type="match status" value="2"/>
</dbReference>
<evidence type="ECO:0000256" key="4">
    <source>
        <dbReference type="ARBA" id="ARBA00023110"/>
    </source>
</evidence>
<dbReference type="InterPro" id="IPR000297">
    <property type="entry name" value="PPIase_PpiC"/>
</dbReference>
<dbReference type="InterPro" id="IPR015391">
    <property type="entry name" value="SurA_N"/>
</dbReference>
<name>A0A9E9LK30_9BURK</name>
<keyword evidence="2 7" id="KW-0677">Repeat</keyword>
<keyword evidence="11" id="KW-1185">Reference proteome</keyword>
<protein>
    <recommendedName>
        <fullName evidence="7">Chaperone SurA</fullName>
    </recommendedName>
    <alternativeName>
        <fullName evidence="7">Peptidyl-prolyl cis-trans isomerase SurA</fullName>
        <shortName evidence="7">PPIase SurA</shortName>
        <ecNumber evidence="7">5.2.1.8</ecNumber>
    </alternativeName>
    <alternativeName>
        <fullName evidence="7">Rotamase SurA</fullName>
    </alternativeName>
</protein>
<evidence type="ECO:0000256" key="6">
    <source>
        <dbReference type="ARBA" id="ARBA00023235"/>
    </source>
</evidence>
<comment type="subcellular location">
    <subcellularLocation>
        <location evidence="7">Periplasm</location>
    </subcellularLocation>
    <text evidence="7">Is capable of associating with the outer membrane.</text>
</comment>
<evidence type="ECO:0000313" key="11">
    <source>
        <dbReference type="Proteomes" id="UP001164794"/>
    </source>
</evidence>
<dbReference type="PROSITE" id="PS01096">
    <property type="entry name" value="PPIC_PPIASE_1"/>
    <property type="match status" value="1"/>
</dbReference>
<feature type="domain" description="PpiC" evidence="8">
    <location>
        <begin position="316"/>
        <end position="415"/>
    </location>
</feature>
<dbReference type="GO" id="GO:0030288">
    <property type="term" value="C:outer membrane-bounded periplasmic space"/>
    <property type="evidence" value="ECO:0007669"/>
    <property type="project" value="InterPro"/>
</dbReference>
<evidence type="ECO:0000313" key="10">
    <source>
        <dbReference type="EMBL" id="WAV97484.1"/>
    </source>
</evidence>
<dbReference type="InterPro" id="IPR046357">
    <property type="entry name" value="PPIase_dom_sf"/>
</dbReference>
<keyword evidence="5 7" id="KW-0143">Chaperone</keyword>
<keyword evidence="1 7" id="KW-0732">Signal</keyword>